<evidence type="ECO:0000313" key="1">
    <source>
        <dbReference type="EMBL" id="KKN96553.1"/>
    </source>
</evidence>
<dbReference type="AlphaFoldDB" id="A0A0F9XW36"/>
<comment type="caution">
    <text evidence="1">The sequence shown here is derived from an EMBL/GenBank/DDBJ whole genome shotgun (WGS) entry which is preliminary data.</text>
</comment>
<dbReference type="EMBL" id="LAZR01000063">
    <property type="protein sequence ID" value="KKN96553.1"/>
    <property type="molecule type" value="Genomic_DNA"/>
</dbReference>
<name>A0A0F9XW36_9ZZZZ</name>
<sequence>MNKLFFSILMITCWILPTCAQVNFEKGYYINNLNERIEGFIQNNAARTNPTYLWYKSSQNGDDIKLSINDVKQFEIYNYTKFIRVSTKIDQSSQSINTIDKSWKPILENKTVFVKSIIEGKANLYSHTNSTRELFFFSTDSSEITQLIFKRYLKDKNNLSENNTFRKQLLKNLSCPSFNFEKMQRVAYSKKSLKSIIKEYNTCIGHESVIFDKPIGITKLRLTLRPRWNSSSTTTPIPVVPSANLTMNKKQSFGLGIETELILPINRNKWSLIAEAVYQKYNSKNSYENNNISGGIVNAKLTYSSIELPIGFRHYIFLNEHSKLFINTAYIFDFTLENEVEFTRNDGSIIRDSRFTTLGSLSAGIGYKYLDKLSLELRNLTISNRSINYSNSEFNSISIIFGYTFL</sequence>
<organism evidence="1">
    <name type="scientific">marine sediment metagenome</name>
    <dbReference type="NCBI Taxonomy" id="412755"/>
    <lineage>
        <taxon>unclassified sequences</taxon>
        <taxon>metagenomes</taxon>
        <taxon>ecological metagenomes</taxon>
    </lineage>
</organism>
<protein>
    <recommendedName>
        <fullName evidence="2">Outer membrane protein beta-barrel domain-containing protein</fullName>
    </recommendedName>
</protein>
<accession>A0A0F9XW36</accession>
<gene>
    <name evidence="1" type="ORF">LCGC14_0165990</name>
</gene>
<reference evidence="1" key="1">
    <citation type="journal article" date="2015" name="Nature">
        <title>Complex archaea that bridge the gap between prokaryotes and eukaryotes.</title>
        <authorList>
            <person name="Spang A."/>
            <person name="Saw J.H."/>
            <person name="Jorgensen S.L."/>
            <person name="Zaremba-Niedzwiedzka K."/>
            <person name="Martijn J."/>
            <person name="Lind A.E."/>
            <person name="van Eijk R."/>
            <person name="Schleper C."/>
            <person name="Guy L."/>
            <person name="Ettema T.J."/>
        </authorList>
    </citation>
    <scope>NUCLEOTIDE SEQUENCE</scope>
</reference>
<evidence type="ECO:0008006" key="2">
    <source>
        <dbReference type="Google" id="ProtNLM"/>
    </source>
</evidence>
<proteinExistence type="predicted"/>